<gene>
    <name evidence="2" type="ORF">HZA61_11590</name>
</gene>
<organism evidence="2 3">
    <name type="scientific">Eiseniibacteriota bacterium</name>
    <dbReference type="NCBI Taxonomy" id="2212470"/>
    <lineage>
        <taxon>Bacteria</taxon>
        <taxon>Candidatus Eiseniibacteriota</taxon>
    </lineage>
</organism>
<proteinExistence type="predicted"/>
<keyword evidence="1" id="KW-0732">Signal</keyword>
<evidence type="ECO:0000313" key="2">
    <source>
        <dbReference type="EMBL" id="MBI5170124.1"/>
    </source>
</evidence>
<evidence type="ECO:0000256" key="1">
    <source>
        <dbReference type="SAM" id="SignalP"/>
    </source>
</evidence>
<feature type="signal peptide" evidence="1">
    <location>
        <begin position="1"/>
        <end position="20"/>
    </location>
</feature>
<dbReference type="EMBL" id="JACRIW010000081">
    <property type="protein sequence ID" value="MBI5170124.1"/>
    <property type="molecule type" value="Genomic_DNA"/>
</dbReference>
<dbReference type="Proteomes" id="UP000696931">
    <property type="component" value="Unassembled WGS sequence"/>
</dbReference>
<protein>
    <submittedName>
        <fullName evidence="2">Uncharacterized protein</fullName>
    </submittedName>
</protein>
<comment type="caution">
    <text evidence="2">The sequence shown here is derived from an EMBL/GenBank/DDBJ whole genome shotgun (WGS) entry which is preliminary data.</text>
</comment>
<accession>A0A933SHR3</accession>
<dbReference type="AlphaFoldDB" id="A0A933SHR3"/>
<evidence type="ECO:0000313" key="3">
    <source>
        <dbReference type="Proteomes" id="UP000696931"/>
    </source>
</evidence>
<feature type="chain" id="PRO_5037619445" evidence="1">
    <location>
        <begin position="21"/>
        <end position="245"/>
    </location>
</feature>
<name>A0A933SHR3_UNCEI</name>
<reference evidence="2" key="1">
    <citation type="submission" date="2020-07" db="EMBL/GenBank/DDBJ databases">
        <title>Huge and variable diversity of episymbiotic CPR bacteria and DPANN archaea in groundwater ecosystems.</title>
        <authorList>
            <person name="He C.Y."/>
            <person name="Keren R."/>
            <person name="Whittaker M."/>
            <person name="Farag I.F."/>
            <person name="Doudna J."/>
            <person name="Cate J.H.D."/>
            <person name="Banfield J.F."/>
        </authorList>
    </citation>
    <scope>NUCLEOTIDE SEQUENCE</scope>
    <source>
        <strain evidence="2">NC_groundwater_1813_Pr3_B-0.1um_71_17</strain>
    </source>
</reference>
<sequence>MKRILGTAVLFALLATSVFAPLASAQCVTGTGVNVLLKWDANGFSFENGAPYTNYVSPAGNVLTNVLGVSLFCAPLSGLNPNDPAKEYTMVWTGLVSGGTVTTPFGASGSKYSTVYTGGSFALYEGPVNARAWTAATVPVPGSALGAYTDGAIVLSGAIDSLTTTITRSSLGTVNGSFRGKYRVTGGTLANLFCPGGAAGLMDGLWFPVAPPAGYTGHNNGKFDAPDCTTPAKTTSWGRIKTMYR</sequence>